<accession>A0A1Z5JFF8</accession>
<keyword evidence="3" id="KW-1185">Reference proteome</keyword>
<organism evidence="2 3">
    <name type="scientific">Fistulifera solaris</name>
    <name type="common">Oleaginous diatom</name>
    <dbReference type="NCBI Taxonomy" id="1519565"/>
    <lineage>
        <taxon>Eukaryota</taxon>
        <taxon>Sar</taxon>
        <taxon>Stramenopiles</taxon>
        <taxon>Ochrophyta</taxon>
        <taxon>Bacillariophyta</taxon>
        <taxon>Bacillariophyceae</taxon>
        <taxon>Bacillariophycidae</taxon>
        <taxon>Naviculales</taxon>
        <taxon>Naviculaceae</taxon>
        <taxon>Fistulifera</taxon>
    </lineage>
</organism>
<gene>
    <name evidence="2" type="ORF">FisN_13Lh100</name>
</gene>
<dbReference type="Pfam" id="PF08855">
    <property type="entry name" value="DUF1825"/>
    <property type="match status" value="1"/>
</dbReference>
<sequence length="316" mass="35825">MHIFHSSRNALVVLAVALQRSHAFTPALFVRRQQSSHLNAVTPVGPFCPFRSSSSIELEPKMEAINAAGPEFAKEMTKIQLDMSIGEMPDPERLNRVADGLEQAVDQWENLVARLRLSSDFQTREYAKLTQAHLQSHGMTVDGIASMIRWQAGCMRAMANNTPPPMPPAHMNLEQLMNDNQQREKPSITAMAAAEAITATPFSKNSPAFDAPNVKQEHDTLCRDHSNLIEFGAKYDSFDPLGKLYYLDEIEKIEDRWDVFFTRFKLMGQLDAAYLQQCDRFLASMGMTEEEYRKLLKQSHALMREEAEAERNLYVA</sequence>
<dbReference type="Proteomes" id="UP000198406">
    <property type="component" value="Unassembled WGS sequence"/>
</dbReference>
<proteinExistence type="predicted"/>
<reference evidence="2 3" key="1">
    <citation type="journal article" date="2015" name="Plant Cell">
        <title>Oil accumulation by the oleaginous diatom Fistulifera solaris as revealed by the genome and transcriptome.</title>
        <authorList>
            <person name="Tanaka T."/>
            <person name="Maeda Y."/>
            <person name="Veluchamy A."/>
            <person name="Tanaka M."/>
            <person name="Abida H."/>
            <person name="Marechal E."/>
            <person name="Bowler C."/>
            <person name="Muto M."/>
            <person name="Sunaga Y."/>
            <person name="Tanaka M."/>
            <person name="Yoshino T."/>
            <person name="Taniguchi T."/>
            <person name="Fukuda Y."/>
            <person name="Nemoto M."/>
            <person name="Matsumoto M."/>
            <person name="Wong P.S."/>
            <person name="Aburatani S."/>
            <person name="Fujibuchi W."/>
        </authorList>
    </citation>
    <scope>NUCLEOTIDE SEQUENCE [LARGE SCALE GENOMIC DNA]</scope>
    <source>
        <strain evidence="2 3">JPCC DA0580</strain>
    </source>
</reference>
<feature type="chain" id="PRO_5012916022" evidence="1">
    <location>
        <begin position="24"/>
        <end position="316"/>
    </location>
</feature>
<name>A0A1Z5JFF8_FISSO</name>
<dbReference type="OrthoDB" id="10263385at2759"/>
<keyword evidence="1" id="KW-0732">Signal</keyword>
<dbReference type="EMBL" id="BDSP01000053">
    <property type="protein sequence ID" value="GAX12632.1"/>
    <property type="molecule type" value="Genomic_DNA"/>
</dbReference>
<comment type="caution">
    <text evidence="2">The sequence shown here is derived from an EMBL/GenBank/DDBJ whole genome shotgun (WGS) entry which is preliminary data.</text>
</comment>
<dbReference type="AlphaFoldDB" id="A0A1Z5JFF8"/>
<protein>
    <submittedName>
        <fullName evidence="2">Uncharacterized protein</fullName>
    </submittedName>
</protein>
<evidence type="ECO:0000256" key="1">
    <source>
        <dbReference type="SAM" id="SignalP"/>
    </source>
</evidence>
<dbReference type="InterPro" id="IPR014954">
    <property type="entry name" value="DUF1825"/>
</dbReference>
<feature type="signal peptide" evidence="1">
    <location>
        <begin position="1"/>
        <end position="23"/>
    </location>
</feature>
<evidence type="ECO:0000313" key="2">
    <source>
        <dbReference type="EMBL" id="GAX12632.1"/>
    </source>
</evidence>
<evidence type="ECO:0000313" key="3">
    <source>
        <dbReference type="Proteomes" id="UP000198406"/>
    </source>
</evidence>
<dbReference type="InParanoid" id="A0A1Z5JFF8"/>